<gene>
    <name evidence="6" type="ORF">QE109_10895</name>
</gene>
<keyword evidence="4" id="KW-0680">Restriction system</keyword>
<keyword evidence="2 6" id="KW-0489">Methyltransferase</keyword>
<accession>A0ABT6NE27</accession>
<keyword evidence="7" id="KW-1185">Reference proteome</keyword>
<dbReference type="Pfam" id="PF01555">
    <property type="entry name" value="N6_N4_Mtase"/>
    <property type="match status" value="1"/>
</dbReference>
<comment type="similarity">
    <text evidence="1">Belongs to the N(4)/N(6)-methyltransferase family.</text>
</comment>
<evidence type="ECO:0000256" key="1">
    <source>
        <dbReference type="ARBA" id="ARBA00006594"/>
    </source>
</evidence>
<evidence type="ECO:0000256" key="4">
    <source>
        <dbReference type="ARBA" id="ARBA00022747"/>
    </source>
</evidence>
<sequence>MSDKLIKFTGLMKAIFELDKSDLDFGIYRIMNIRKTEIEKFLSEGLPQKVKETLESFSSNTDEINARIAEIEKTCESVGVEVSASKMADEYDKLKSQLISGIDMSALETDVYSALFSFFNRYYDEGDFISKRRYKEGVYAIPYEGEEVKLYWANQDQYYIKTSENFKDYIFKDGEQVVHFRLIDATMELNNNKENSNSKRVFMLYEENEERPDIKTFEQNDNELIIRFVFDVPADKKRKYAEENAQKISNEIVKTYKGFLGLLRNVSSDPKKPKTLIEKHLDAYVAKNTFDYFIHKDLRGFLTRELDFYIKSEIIHLDDLDTTNEKRVETYLAKVKAIKRVGKIIIDFLAQIENFQKKLWLKKKFVVETNWCITLDKVDESYYQDIINNKDQLQEWINMYSINEIDGYTEPLSVDFLRQNLNLIIDTKHFTQGFKDSLIASVDDLDEQTNGLLIHGDNYQALNLIKERYEKKLNGIYIDPPYNTDGMEIIYKNGYKDSSWITLMADRLELGNVLLKDDAVECVMIDDAEYANLFKLMSQQMPTYSIRPVIIEYNHRGRVKSNFAYTHEYAVWAIPEGKDLITRKREVSDDIRRNLRRTGTDSTRQSSPSMFYGIEVDTKSLKIVGITEPLPIDDVIPKHTNKKTTMIWPIDDNGIERRWYYGKARIMDDVENGTVWAKIISGKIQIHYHQDGKPKYRKTLLNGSLMDSSTYGSELLNDIFGMGASAFSFPKSIHAVEECINSMTYSNDACFLDYFAGSGTTAHAVININRSDEESKRKYILIEMGEYFNIVTLPRVKKVVYSSEWNNGKPKNRNSGVSQIIKYFRLESYEDALSNIEFNENAGQLQSLFGENYLINYMMDVETEGSLLKIDCFKSPFEYKLNIVEKNESLIKKIDLVETFNYLLGLRVMKQSIISYFNAIENENGNYEGAVTLKQDSSGMYGFKMIEGTLADGQKALIIWRTISDNLIESNAALDAYFSEKSLKTVSNQFDVIYVNGDSNLENLKSDKENWKVRMIEIEFKNRMFEGV</sequence>
<dbReference type="InterPro" id="IPR002052">
    <property type="entry name" value="DNA_methylase_N6_adenine_CS"/>
</dbReference>
<evidence type="ECO:0000259" key="5">
    <source>
        <dbReference type="Pfam" id="PF01555"/>
    </source>
</evidence>
<dbReference type="PROSITE" id="PS00092">
    <property type="entry name" value="N6_MTASE"/>
    <property type="match status" value="1"/>
</dbReference>
<dbReference type="EMBL" id="JARYZI010000006">
    <property type="protein sequence ID" value="MDH8678658.1"/>
    <property type="molecule type" value="Genomic_DNA"/>
</dbReference>
<organism evidence="6 7">
    <name type="scientific">Fusibacter bizertensis</name>
    <dbReference type="NCBI Taxonomy" id="1488331"/>
    <lineage>
        <taxon>Bacteria</taxon>
        <taxon>Bacillati</taxon>
        <taxon>Bacillota</taxon>
        <taxon>Clostridia</taxon>
        <taxon>Eubacteriales</taxon>
        <taxon>Eubacteriales Family XII. Incertae Sedis</taxon>
        <taxon>Fusibacter</taxon>
    </lineage>
</organism>
<protein>
    <submittedName>
        <fullName evidence="6">DNA methyltransferase</fullName>
    </submittedName>
</protein>
<dbReference type="Proteomes" id="UP001158045">
    <property type="component" value="Unassembled WGS sequence"/>
</dbReference>
<dbReference type="InterPro" id="IPR002941">
    <property type="entry name" value="DNA_methylase_N4/N6"/>
</dbReference>
<evidence type="ECO:0000256" key="2">
    <source>
        <dbReference type="ARBA" id="ARBA00022603"/>
    </source>
</evidence>
<name>A0ABT6NE27_9FIRM</name>
<proteinExistence type="inferred from homology"/>
<dbReference type="GO" id="GO:0008168">
    <property type="term" value="F:methyltransferase activity"/>
    <property type="evidence" value="ECO:0007669"/>
    <property type="project" value="UniProtKB-KW"/>
</dbReference>
<dbReference type="Gene3D" id="3.40.50.150">
    <property type="entry name" value="Vaccinia Virus protein VP39"/>
    <property type="match status" value="1"/>
</dbReference>
<feature type="domain" description="DNA methylase N-4/N-6" evidence="5">
    <location>
        <begin position="474"/>
        <end position="787"/>
    </location>
</feature>
<comment type="caution">
    <text evidence="6">The sequence shown here is derived from an EMBL/GenBank/DDBJ whole genome shotgun (WGS) entry which is preliminary data.</text>
</comment>
<evidence type="ECO:0000256" key="3">
    <source>
        <dbReference type="ARBA" id="ARBA00022679"/>
    </source>
</evidence>
<dbReference type="GO" id="GO:0032259">
    <property type="term" value="P:methylation"/>
    <property type="evidence" value="ECO:0007669"/>
    <property type="project" value="UniProtKB-KW"/>
</dbReference>
<dbReference type="InterPro" id="IPR029063">
    <property type="entry name" value="SAM-dependent_MTases_sf"/>
</dbReference>
<dbReference type="RefSeq" id="WP_281094508.1">
    <property type="nucleotide sequence ID" value="NZ_JARYZI010000006.1"/>
</dbReference>
<dbReference type="SUPFAM" id="SSF53335">
    <property type="entry name" value="S-adenosyl-L-methionine-dependent methyltransferases"/>
    <property type="match status" value="1"/>
</dbReference>
<evidence type="ECO:0000313" key="6">
    <source>
        <dbReference type="EMBL" id="MDH8678658.1"/>
    </source>
</evidence>
<keyword evidence="3" id="KW-0808">Transferase</keyword>
<reference evidence="6 7" key="1">
    <citation type="submission" date="2023-04" db="EMBL/GenBank/DDBJ databases">
        <title>Fusibacter bizertensis strain WBS, isolated from littoral bottom sediments of the Arctic seas - biochemical and genomic analysis.</title>
        <authorList>
            <person name="Brioukhanov A.L."/>
        </authorList>
    </citation>
    <scope>NUCLEOTIDE SEQUENCE [LARGE SCALE GENOMIC DNA]</scope>
    <source>
        <strain evidence="6 7">WBS</strain>
    </source>
</reference>
<evidence type="ECO:0000313" key="7">
    <source>
        <dbReference type="Proteomes" id="UP001158045"/>
    </source>
</evidence>